<dbReference type="EMBL" id="LXQA010114841">
    <property type="protein sequence ID" value="MCI19445.1"/>
    <property type="molecule type" value="Genomic_DNA"/>
</dbReference>
<keyword evidence="1" id="KW-0560">Oxidoreductase</keyword>
<proteinExistence type="predicted"/>
<keyword evidence="1" id="KW-0575">Peroxidase</keyword>
<organism evidence="1 2">
    <name type="scientific">Trifolium medium</name>
    <dbReference type="NCBI Taxonomy" id="97028"/>
    <lineage>
        <taxon>Eukaryota</taxon>
        <taxon>Viridiplantae</taxon>
        <taxon>Streptophyta</taxon>
        <taxon>Embryophyta</taxon>
        <taxon>Tracheophyta</taxon>
        <taxon>Spermatophyta</taxon>
        <taxon>Magnoliopsida</taxon>
        <taxon>eudicotyledons</taxon>
        <taxon>Gunneridae</taxon>
        <taxon>Pentapetalae</taxon>
        <taxon>rosids</taxon>
        <taxon>fabids</taxon>
        <taxon>Fabales</taxon>
        <taxon>Fabaceae</taxon>
        <taxon>Papilionoideae</taxon>
        <taxon>50 kb inversion clade</taxon>
        <taxon>NPAAA clade</taxon>
        <taxon>Hologalegina</taxon>
        <taxon>IRL clade</taxon>
        <taxon>Trifolieae</taxon>
        <taxon>Trifolium</taxon>
    </lineage>
</organism>
<dbReference type="AlphaFoldDB" id="A0A392Q860"/>
<evidence type="ECO:0000313" key="1">
    <source>
        <dbReference type="EMBL" id="MCI19445.1"/>
    </source>
</evidence>
<comment type="caution">
    <text evidence="1">The sequence shown here is derived from an EMBL/GenBank/DDBJ whole genome shotgun (WGS) entry which is preliminary data.</text>
</comment>
<keyword evidence="2" id="KW-1185">Reference proteome</keyword>
<sequence length="82" mass="8736">KDSVTASFELANTNLPTPDESLVSIIPKFFYQGLSVTDMVLRWTTLISDTKVLNCGCGRGNGCDYCECGHCGRCNANAAVAA</sequence>
<name>A0A392Q860_9FABA</name>
<protein>
    <submittedName>
        <fullName evidence="1">Peroxidase 11-like</fullName>
    </submittedName>
</protein>
<feature type="non-terminal residue" evidence="1">
    <location>
        <position position="1"/>
    </location>
</feature>
<dbReference type="Proteomes" id="UP000265520">
    <property type="component" value="Unassembled WGS sequence"/>
</dbReference>
<reference evidence="1 2" key="1">
    <citation type="journal article" date="2018" name="Front. Plant Sci.">
        <title>Red Clover (Trifolium pratense) and Zigzag Clover (T. medium) - A Picture of Genomic Similarities and Differences.</title>
        <authorList>
            <person name="Dluhosova J."/>
            <person name="Istvanek J."/>
            <person name="Nedelnik J."/>
            <person name="Repkova J."/>
        </authorList>
    </citation>
    <scope>NUCLEOTIDE SEQUENCE [LARGE SCALE GENOMIC DNA]</scope>
    <source>
        <strain evidence="2">cv. 10/8</strain>
        <tissue evidence="1">Leaf</tissue>
    </source>
</reference>
<evidence type="ECO:0000313" key="2">
    <source>
        <dbReference type="Proteomes" id="UP000265520"/>
    </source>
</evidence>
<dbReference type="GO" id="GO:0004601">
    <property type="term" value="F:peroxidase activity"/>
    <property type="evidence" value="ECO:0007669"/>
    <property type="project" value="UniProtKB-KW"/>
</dbReference>
<accession>A0A392Q860</accession>